<dbReference type="EMBL" id="FJUX01000050">
    <property type="protein sequence ID" value="CZT01179.1"/>
    <property type="molecule type" value="Genomic_DNA"/>
</dbReference>
<dbReference type="Proteomes" id="UP000178912">
    <property type="component" value="Unassembled WGS sequence"/>
</dbReference>
<keyword evidence="2" id="KW-1185">Reference proteome</keyword>
<sequence>MVYFVAMARCDVRDYENGMPSLERPYQINADGQVGPLLPQGPGRSLLRDLCRCLEKSAASLGGKTWKAADEVLIELVVPGASSRIRLWLSFEGEE</sequence>
<proteinExistence type="predicted"/>
<reference evidence="2" key="1">
    <citation type="submission" date="2016-03" db="EMBL/GenBank/DDBJ databases">
        <authorList>
            <person name="Guldener U."/>
        </authorList>
    </citation>
    <scope>NUCLEOTIDE SEQUENCE [LARGE SCALE GENOMIC DNA]</scope>
    <source>
        <strain evidence="2">04CH-RAC-A.6.1</strain>
    </source>
</reference>
<organism evidence="1 2">
    <name type="scientific">Rhynchosporium agropyri</name>
    <dbReference type="NCBI Taxonomy" id="914238"/>
    <lineage>
        <taxon>Eukaryota</taxon>
        <taxon>Fungi</taxon>
        <taxon>Dikarya</taxon>
        <taxon>Ascomycota</taxon>
        <taxon>Pezizomycotina</taxon>
        <taxon>Leotiomycetes</taxon>
        <taxon>Helotiales</taxon>
        <taxon>Ploettnerulaceae</taxon>
        <taxon>Rhynchosporium</taxon>
    </lineage>
</organism>
<evidence type="ECO:0000313" key="2">
    <source>
        <dbReference type="Proteomes" id="UP000178912"/>
    </source>
</evidence>
<evidence type="ECO:0000313" key="1">
    <source>
        <dbReference type="EMBL" id="CZT01179.1"/>
    </source>
</evidence>
<accession>A0A1E1KT03</accession>
<dbReference type="AlphaFoldDB" id="A0A1E1KT03"/>
<name>A0A1E1KT03_9HELO</name>
<protein>
    <submittedName>
        <fullName evidence="1">Uncharacterized protein</fullName>
    </submittedName>
</protein>
<gene>
    <name evidence="1" type="ORF">RAG0_08924</name>
</gene>